<keyword evidence="3" id="KW-1185">Reference proteome</keyword>
<dbReference type="InterPro" id="IPR051783">
    <property type="entry name" value="NAD(P)-dependent_oxidoreduct"/>
</dbReference>
<sequence>MSAKTSILLTGATGYIGGSILTRFLQRPDASSLDIRLLVRSAEKAKKIQDLDLGVTVIIGSHSDSELMEELASQVDVVLATADCDDINAAQSALRGLKKRYEATGKAPIFIETSGTGVYADMVNGAHANSEVFDDANADQIETLSPTAPHRPVDEVIVSGDAEGYVRSYIVLPSTVWGIAKGPLFESKISNPHSKQIPYCVRAGLVRGQGGMLTEGRNVWPLVEIHELSDLYSMLYDAIQSGNPMVRHGREGYFNAVYDEYSMQQLARGISEALVILGRGKTTEPSSFTQEELVKFFGPFGPFFGSNCRCLATNSKAIGWAPKKGLKEMLASIRYEAEALIAAEGL</sequence>
<reference evidence="2" key="1">
    <citation type="submission" date="2020-11" db="EMBL/GenBank/DDBJ databases">
        <authorList>
            <consortium name="DOE Joint Genome Institute"/>
            <person name="Ahrendt S."/>
            <person name="Riley R."/>
            <person name="Andreopoulos W."/>
            <person name="Labutti K."/>
            <person name="Pangilinan J."/>
            <person name="Ruiz-Duenas F.J."/>
            <person name="Barrasa J.M."/>
            <person name="Sanchez-Garcia M."/>
            <person name="Camarero S."/>
            <person name="Miyauchi S."/>
            <person name="Serrano A."/>
            <person name="Linde D."/>
            <person name="Babiker R."/>
            <person name="Drula E."/>
            <person name="Ayuso-Fernandez I."/>
            <person name="Pacheco R."/>
            <person name="Padilla G."/>
            <person name="Ferreira P."/>
            <person name="Barriuso J."/>
            <person name="Kellner H."/>
            <person name="Castanera R."/>
            <person name="Alfaro M."/>
            <person name="Ramirez L."/>
            <person name="Pisabarro A.G."/>
            <person name="Kuo A."/>
            <person name="Tritt A."/>
            <person name="Lipzen A."/>
            <person name="He G."/>
            <person name="Yan M."/>
            <person name="Ng V."/>
            <person name="Cullen D."/>
            <person name="Martin F."/>
            <person name="Rosso M.-N."/>
            <person name="Henrissat B."/>
            <person name="Hibbett D."/>
            <person name="Martinez A.T."/>
            <person name="Grigoriev I.V."/>
        </authorList>
    </citation>
    <scope>NUCLEOTIDE SEQUENCE</scope>
    <source>
        <strain evidence="2">AH 40177</strain>
    </source>
</reference>
<evidence type="ECO:0000313" key="3">
    <source>
        <dbReference type="Proteomes" id="UP000772434"/>
    </source>
</evidence>
<evidence type="ECO:0000259" key="1">
    <source>
        <dbReference type="Pfam" id="PF05368"/>
    </source>
</evidence>
<gene>
    <name evidence="2" type="ORF">BDP27DRAFT_1388440</name>
</gene>
<feature type="domain" description="NmrA-like" evidence="1">
    <location>
        <begin position="4"/>
        <end position="83"/>
    </location>
</feature>
<evidence type="ECO:0000313" key="2">
    <source>
        <dbReference type="EMBL" id="KAF9078699.1"/>
    </source>
</evidence>
<dbReference type="InterPro" id="IPR008030">
    <property type="entry name" value="NmrA-like"/>
</dbReference>
<dbReference type="EMBL" id="JADNRY010000001">
    <property type="protein sequence ID" value="KAF9078699.1"/>
    <property type="molecule type" value="Genomic_DNA"/>
</dbReference>
<accession>A0A9P5QB73</accession>
<dbReference type="AlphaFoldDB" id="A0A9P5QB73"/>
<name>A0A9P5QB73_9AGAR</name>
<comment type="caution">
    <text evidence="2">The sequence shown here is derived from an EMBL/GenBank/DDBJ whole genome shotgun (WGS) entry which is preliminary data.</text>
</comment>
<dbReference type="PANTHER" id="PTHR48079:SF6">
    <property type="entry name" value="NAD(P)-BINDING DOMAIN-CONTAINING PROTEIN-RELATED"/>
    <property type="match status" value="1"/>
</dbReference>
<proteinExistence type="predicted"/>
<dbReference type="OrthoDB" id="10262413at2759"/>
<dbReference type="InterPro" id="IPR036291">
    <property type="entry name" value="NAD(P)-bd_dom_sf"/>
</dbReference>
<dbReference type="Gene3D" id="3.40.50.720">
    <property type="entry name" value="NAD(P)-binding Rossmann-like Domain"/>
    <property type="match status" value="1"/>
</dbReference>
<dbReference type="GO" id="GO:0004029">
    <property type="term" value="F:aldehyde dehydrogenase (NAD+) activity"/>
    <property type="evidence" value="ECO:0007669"/>
    <property type="project" value="TreeGrafter"/>
</dbReference>
<dbReference type="GO" id="GO:0005737">
    <property type="term" value="C:cytoplasm"/>
    <property type="evidence" value="ECO:0007669"/>
    <property type="project" value="TreeGrafter"/>
</dbReference>
<dbReference type="PANTHER" id="PTHR48079">
    <property type="entry name" value="PROTEIN YEEZ"/>
    <property type="match status" value="1"/>
</dbReference>
<dbReference type="SUPFAM" id="SSF51735">
    <property type="entry name" value="NAD(P)-binding Rossmann-fold domains"/>
    <property type="match status" value="1"/>
</dbReference>
<organism evidence="2 3">
    <name type="scientific">Rhodocollybia butyracea</name>
    <dbReference type="NCBI Taxonomy" id="206335"/>
    <lineage>
        <taxon>Eukaryota</taxon>
        <taxon>Fungi</taxon>
        <taxon>Dikarya</taxon>
        <taxon>Basidiomycota</taxon>
        <taxon>Agaricomycotina</taxon>
        <taxon>Agaricomycetes</taxon>
        <taxon>Agaricomycetidae</taxon>
        <taxon>Agaricales</taxon>
        <taxon>Marasmiineae</taxon>
        <taxon>Omphalotaceae</taxon>
        <taxon>Rhodocollybia</taxon>
    </lineage>
</organism>
<dbReference type="Proteomes" id="UP000772434">
    <property type="component" value="Unassembled WGS sequence"/>
</dbReference>
<protein>
    <submittedName>
        <fullName evidence="2">NAD-binding protein</fullName>
    </submittedName>
</protein>
<dbReference type="Pfam" id="PF05368">
    <property type="entry name" value="NmrA"/>
    <property type="match status" value="1"/>
</dbReference>